<comment type="caution">
    <text evidence="2">The sequence shown here is derived from an EMBL/GenBank/DDBJ whole genome shotgun (WGS) entry which is preliminary data.</text>
</comment>
<dbReference type="OrthoDB" id="6357267at2"/>
<evidence type="ECO:0000256" key="1">
    <source>
        <dbReference type="SAM" id="Coils"/>
    </source>
</evidence>
<sequence>MAFPGFLSSVKQLTFGILASRPKQALTATAIALGLAGCSANPVYTTTGIVLSNYAESEATPYVLEMTDARMACKLGEALDPLLYSFGRVTAPPDTTGSLLMLLAANCSEYELMEAELRFLSADFEGNANSARDAREQVKRLNEEVANRRVLAFNRAMAAFDFDPAAEPLECPFLFSDQDELTFMIGLVTGLQAIVNDANSGAAAGVPRNIAPQAERAIRCIDDEKWGGIPNAVRAVVWLLLPDTRPDLSPDPWRVLENSSRLGFERGFRVSSALEIVAAETFGRPEVKAKAIANAAEAEGTMEVSAAYPLLDAVAKRILLHASDKHWVSEYGYRTPSNQFGSMSPVSRRAPVQTMDLDDLL</sequence>
<organism evidence="2 3">
    <name type="scientific">Marinobacter nauticus</name>
    <name type="common">Marinobacter hydrocarbonoclasticus</name>
    <name type="synonym">Marinobacter aquaeolei</name>
    <dbReference type="NCBI Taxonomy" id="2743"/>
    <lineage>
        <taxon>Bacteria</taxon>
        <taxon>Pseudomonadati</taxon>
        <taxon>Pseudomonadota</taxon>
        <taxon>Gammaproteobacteria</taxon>
        <taxon>Pseudomonadales</taxon>
        <taxon>Marinobacteraceae</taxon>
        <taxon>Marinobacter</taxon>
    </lineage>
</organism>
<protein>
    <submittedName>
        <fullName evidence="2">Uncharacterized protein</fullName>
    </submittedName>
</protein>
<gene>
    <name evidence="2" type="ORF">BEE62_06825</name>
</gene>
<proteinExistence type="predicted"/>
<evidence type="ECO:0000313" key="3">
    <source>
        <dbReference type="Proteomes" id="UP000183986"/>
    </source>
</evidence>
<keyword evidence="1" id="KW-0175">Coiled coil</keyword>
<accession>A0A1M2UWW2</accession>
<keyword evidence="3" id="KW-1185">Reference proteome</keyword>
<dbReference type="AlphaFoldDB" id="A0A1M2UWW2"/>
<reference evidence="2" key="1">
    <citation type="submission" date="2016-11" db="EMBL/GenBank/DDBJ databases">
        <title>Draft Genome Sequence of Marinobacter hydrocarbonoclasticus strain STW2, a polyaromatic aromatic hydrocarbon degrading and denitrifying bacterium from rhizosphere of Seagrass Enhalus acodoides.</title>
        <authorList>
            <person name="Ling J."/>
            <person name="Dong J."/>
        </authorList>
    </citation>
    <scope>NUCLEOTIDE SEQUENCE [LARGE SCALE GENOMIC DNA]</scope>
    <source>
        <strain evidence="2">STW2</strain>
    </source>
</reference>
<dbReference type="RefSeq" id="WP_072676794.1">
    <property type="nucleotide sequence ID" value="NZ_MPKY01000001.1"/>
</dbReference>
<dbReference type="EMBL" id="MPKY01000001">
    <property type="protein sequence ID" value="OJS99826.1"/>
    <property type="molecule type" value="Genomic_DNA"/>
</dbReference>
<name>A0A1M2UWW2_MARNT</name>
<evidence type="ECO:0000313" key="2">
    <source>
        <dbReference type="EMBL" id="OJS99826.1"/>
    </source>
</evidence>
<dbReference type="Proteomes" id="UP000183986">
    <property type="component" value="Unassembled WGS sequence"/>
</dbReference>
<feature type="coiled-coil region" evidence="1">
    <location>
        <begin position="124"/>
        <end position="151"/>
    </location>
</feature>